<dbReference type="Gene3D" id="2.10.260.10">
    <property type="match status" value="1"/>
</dbReference>
<dbReference type="InterPro" id="IPR007159">
    <property type="entry name" value="SpoVT-AbrB_dom"/>
</dbReference>
<dbReference type="NCBIfam" id="NF040962">
    <property type="entry name" value="near_HgcAB"/>
    <property type="match status" value="1"/>
</dbReference>
<dbReference type="InterPro" id="IPR037914">
    <property type="entry name" value="SpoVT-AbrB_sf"/>
</dbReference>
<dbReference type="OrthoDB" id="9810885at2"/>
<keyword evidence="1" id="KW-0238">DNA-binding</keyword>
<accession>A0LEW6</accession>
<dbReference type="InParanoid" id="A0LEW6"/>
<name>A0LEW6_SYNFM</name>
<dbReference type="KEGG" id="sfu:Sfum_0267"/>
<evidence type="ECO:0000259" key="2">
    <source>
        <dbReference type="PROSITE" id="PS51740"/>
    </source>
</evidence>
<dbReference type="RefSeq" id="WP_011697141.1">
    <property type="nucleotide sequence ID" value="NC_008554.1"/>
</dbReference>
<reference evidence="3 4" key="1">
    <citation type="submission" date="2006-10" db="EMBL/GenBank/DDBJ databases">
        <title>Complete sequence of Syntrophobacter fumaroxidans MPOB.</title>
        <authorList>
            <consortium name="US DOE Joint Genome Institute"/>
            <person name="Copeland A."/>
            <person name="Lucas S."/>
            <person name="Lapidus A."/>
            <person name="Barry K."/>
            <person name="Detter J.C."/>
            <person name="Glavina del Rio T."/>
            <person name="Hammon N."/>
            <person name="Israni S."/>
            <person name="Pitluck S."/>
            <person name="Goltsman E.G."/>
            <person name="Martinez M."/>
            <person name="Schmutz J."/>
            <person name="Larimer F."/>
            <person name="Land M."/>
            <person name="Hauser L."/>
            <person name="Kyrpides N."/>
            <person name="Kim E."/>
            <person name="Boone D.R."/>
            <person name="Brockman F."/>
            <person name="Culley D."/>
            <person name="Ferry J."/>
            <person name="Gunsalus R."/>
            <person name="McInerney M.J."/>
            <person name="Morrison M."/>
            <person name="Plugge C."/>
            <person name="Rohlin L."/>
            <person name="Scholten J."/>
            <person name="Sieber J."/>
            <person name="Stams A.J.M."/>
            <person name="Worm P."/>
            <person name="Henstra A.M."/>
            <person name="Richardson P."/>
        </authorList>
    </citation>
    <scope>NUCLEOTIDE SEQUENCE [LARGE SCALE GENOMIC DNA]</scope>
    <source>
        <strain evidence="4">DSM 10017 / MPOB</strain>
    </source>
</reference>
<dbReference type="Pfam" id="PF04014">
    <property type="entry name" value="MazE_antitoxin"/>
    <property type="match status" value="1"/>
</dbReference>
<dbReference type="Proteomes" id="UP000001784">
    <property type="component" value="Chromosome"/>
</dbReference>
<dbReference type="EMBL" id="CP000478">
    <property type="protein sequence ID" value="ABK15968.1"/>
    <property type="molecule type" value="Genomic_DNA"/>
</dbReference>
<dbReference type="PROSITE" id="PS51740">
    <property type="entry name" value="SPOVT_ABRB"/>
    <property type="match status" value="1"/>
</dbReference>
<dbReference type="GO" id="GO:0003677">
    <property type="term" value="F:DNA binding"/>
    <property type="evidence" value="ECO:0007669"/>
    <property type="project" value="UniProtKB-UniRule"/>
</dbReference>
<protein>
    <submittedName>
        <fullName evidence="3">Transcriptional regulator, AbrB family</fullName>
    </submittedName>
</protein>
<keyword evidence="4" id="KW-1185">Reference proteome</keyword>
<gene>
    <name evidence="3" type="ordered locus">Sfum_0267</name>
</gene>
<evidence type="ECO:0000313" key="4">
    <source>
        <dbReference type="Proteomes" id="UP000001784"/>
    </source>
</evidence>
<organism evidence="3 4">
    <name type="scientific">Syntrophobacter fumaroxidans (strain DSM 10017 / MPOB)</name>
    <dbReference type="NCBI Taxonomy" id="335543"/>
    <lineage>
        <taxon>Bacteria</taxon>
        <taxon>Pseudomonadati</taxon>
        <taxon>Thermodesulfobacteriota</taxon>
        <taxon>Syntrophobacteria</taxon>
        <taxon>Syntrophobacterales</taxon>
        <taxon>Syntrophobacteraceae</taxon>
        <taxon>Syntrophobacter</taxon>
    </lineage>
</organism>
<dbReference type="HOGENOM" id="CLU_158484_4_2_7"/>
<dbReference type="SUPFAM" id="SSF89447">
    <property type="entry name" value="AbrB/MazE/MraZ-like"/>
    <property type="match status" value="1"/>
</dbReference>
<dbReference type="eggNOG" id="COG2002">
    <property type="taxonomic scope" value="Bacteria"/>
</dbReference>
<dbReference type="AlphaFoldDB" id="A0LEW6"/>
<evidence type="ECO:0000256" key="1">
    <source>
        <dbReference type="PROSITE-ProRule" id="PRU01076"/>
    </source>
</evidence>
<dbReference type="SMART" id="SM00966">
    <property type="entry name" value="SpoVT_AbrB"/>
    <property type="match status" value="1"/>
</dbReference>
<proteinExistence type="predicted"/>
<sequence>MSTEKTEGSCFSQSACRSCCRVESVVSLDERGQILLPKDLRRKANLRAGDKLAVISWDKDGEICCLTLIKADTLAAQVSDFLGPLVKGMLAGQDDR</sequence>
<dbReference type="NCBIfam" id="TIGR01439">
    <property type="entry name" value="lp_hng_hel_AbrB"/>
    <property type="match status" value="1"/>
</dbReference>
<feature type="domain" description="SpoVT-AbrB" evidence="2">
    <location>
        <begin position="23"/>
        <end position="71"/>
    </location>
</feature>
<dbReference type="STRING" id="335543.Sfum_0267"/>
<evidence type="ECO:0000313" key="3">
    <source>
        <dbReference type="EMBL" id="ABK15968.1"/>
    </source>
</evidence>